<comment type="caution">
    <text evidence="1">The sequence shown here is derived from an EMBL/GenBank/DDBJ whole genome shotgun (WGS) entry which is preliminary data.</text>
</comment>
<name>A0A818XTG5_9BILA</name>
<reference evidence="1" key="1">
    <citation type="submission" date="2021-02" db="EMBL/GenBank/DDBJ databases">
        <authorList>
            <person name="Nowell W R."/>
        </authorList>
    </citation>
    <scope>NUCLEOTIDE SEQUENCE</scope>
</reference>
<accession>A0A818XTG5</accession>
<evidence type="ECO:0000313" key="1">
    <source>
        <dbReference type="EMBL" id="CAF3745545.1"/>
    </source>
</evidence>
<protein>
    <submittedName>
        <fullName evidence="1">Uncharacterized protein</fullName>
    </submittedName>
</protein>
<gene>
    <name evidence="1" type="ORF">OTI717_LOCUS15278</name>
</gene>
<dbReference type="Proteomes" id="UP000663823">
    <property type="component" value="Unassembled WGS sequence"/>
</dbReference>
<dbReference type="AlphaFoldDB" id="A0A818XTG5"/>
<dbReference type="Gene3D" id="2.60.120.200">
    <property type="match status" value="1"/>
</dbReference>
<dbReference type="InterPro" id="IPR013320">
    <property type="entry name" value="ConA-like_dom_sf"/>
</dbReference>
<proteinExistence type="predicted"/>
<dbReference type="EMBL" id="CAJOAX010001791">
    <property type="protein sequence ID" value="CAF3745545.1"/>
    <property type="molecule type" value="Genomic_DNA"/>
</dbReference>
<organism evidence="1 2">
    <name type="scientific">Rotaria sordida</name>
    <dbReference type="NCBI Taxonomy" id="392033"/>
    <lineage>
        <taxon>Eukaryota</taxon>
        <taxon>Metazoa</taxon>
        <taxon>Spiralia</taxon>
        <taxon>Gnathifera</taxon>
        <taxon>Rotifera</taxon>
        <taxon>Eurotatoria</taxon>
        <taxon>Bdelloidea</taxon>
        <taxon>Philodinida</taxon>
        <taxon>Philodinidae</taxon>
        <taxon>Rotaria</taxon>
    </lineage>
</organism>
<sequence length="175" mass="19764">MMPDYVSTDYRNFSHYMSEDRKLKAEQNMLFGYNIASALHLYFDQSGNAAIGGISVFNNYFFGYIDHVSITYRAKSPKEILDHASLIDYYSFDCSLIFESGSNLLHGSAIGQTVVSERVNNVLQFYSSNAYFQAFDFTALIHLSTQSTGDDWCDSLLGFSTKGQLIAKFENLIVL</sequence>
<evidence type="ECO:0000313" key="2">
    <source>
        <dbReference type="Proteomes" id="UP000663823"/>
    </source>
</evidence>
<dbReference type="SUPFAM" id="SSF49899">
    <property type="entry name" value="Concanavalin A-like lectins/glucanases"/>
    <property type="match status" value="1"/>
</dbReference>